<feature type="domain" description="SHSP" evidence="6">
    <location>
        <begin position="84"/>
        <end position="194"/>
    </location>
</feature>
<accession>A0A835YZU5</accession>
<dbReference type="Pfam" id="PF00011">
    <property type="entry name" value="HSP20"/>
    <property type="match status" value="1"/>
</dbReference>
<feature type="chain" id="PRO_5032966786" description="SHSP domain-containing protein" evidence="5">
    <location>
        <begin position="24"/>
        <end position="224"/>
    </location>
</feature>
<dbReference type="InterPro" id="IPR008978">
    <property type="entry name" value="HSP20-like_chaperone"/>
</dbReference>
<feature type="signal peptide" evidence="5">
    <location>
        <begin position="1"/>
        <end position="23"/>
    </location>
</feature>
<keyword evidence="8" id="KW-1185">Reference proteome</keyword>
<dbReference type="AlphaFoldDB" id="A0A835YZU5"/>
<evidence type="ECO:0000256" key="4">
    <source>
        <dbReference type="SAM" id="MobiDB-lite"/>
    </source>
</evidence>
<dbReference type="InterPro" id="IPR031107">
    <property type="entry name" value="Small_HSP"/>
</dbReference>
<evidence type="ECO:0000256" key="3">
    <source>
        <dbReference type="RuleBase" id="RU003616"/>
    </source>
</evidence>
<reference evidence="7" key="1">
    <citation type="submission" date="2021-02" db="EMBL/GenBank/DDBJ databases">
        <title>First Annotated Genome of the Yellow-green Alga Tribonema minus.</title>
        <authorList>
            <person name="Mahan K.M."/>
        </authorList>
    </citation>
    <scope>NUCLEOTIDE SEQUENCE</scope>
    <source>
        <strain evidence="7">UTEX B ZZ1240</strain>
    </source>
</reference>
<sequence length="224" mass="24189">MAPLRLTALCMAVLIATQSLVLASHPARQRWQSRRGGCSGSSCFNRAMSHQHAAITQASKAFEAFFGEALSQNEAVTTAATPAAARPHRQPDYEITELPGSYLINIELPGCSTDDVNITLEEGGEILRIDGQRPARGQQPAGPQFSRRFELNKDIDVSRTGPSGISASMVHGVLTVFLPKVRKSEAVKIPIERAETAIASTIDEDRDDVPRGEAETDSEFTTAD</sequence>
<evidence type="ECO:0000256" key="1">
    <source>
        <dbReference type="ARBA" id="ARBA00023016"/>
    </source>
</evidence>
<dbReference type="InterPro" id="IPR002068">
    <property type="entry name" value="A-crystallin/Hsp20_dom"/>
</dbReference>
<evidence type="ECO:0000313" key="7">
    <source>
        <dbReference type="EMBL" id="KAG5180244.1"/>
    </source>
</evidence>
<comment type="caution">
    <text evidence="7">The sequence shown here is derived from an EMBL/GenBank/DDBJ whole genome shotgun (WGS) entry which is preliminary data.</text>
</comment>
<feature type="region of interest" description="Disordered" evidence="4">
    <location>
        <begin position="200"/>
        <end position="224"/>
    </location>
</feature>
<keyword evidence="1" id="KW-0346">Stress response</keyword>
<dbReference type="Gene3D" id="2.60.40.790">
    <property type="match status" value="1"/>
</dbReference>
<evidence type="ECO:0000313" key="8">
    <source>
        <dbReference type="Proteomes" id="UP000664859"/>
    </source>
</evidence>
<dbReference type="SUPFAM" id="SSF49764">
    <property type="entry name" value="HSP20-like chaperones"/>
    <property type="match status" value="1"/>
</dbReference>
<dbReference type="PANTHER" id="PTHR11527">
    <property type="entry name" value="HEAT-SHOCK PROTEIN 20 FAMILY MEMBER"/>
    <property type="match status" value="1"/>
</dbReference>
<protein>
    <recommendedName>
        <fullName evidence="6">SHSP domain-containing protein</fullName>
    </recommendedName>
</protein>
<evidence type="ECO:0000256" key="2">
    <source>
        <dbReference type="PROSITE-ProRule" id="PRU00285"/>
    </source>
</evidence>
<organism evidence="7 8">
    <name type="scientific">Tribonema minus</name>
    <dbReference type="NCBI Taxonomy" id="303371"/>
    <lineage>
        <taxon>Eukaryota</taxon>
        <taxon>Sar</taxon>
        <taxon>Stramenopiles</taxon>
        <taxon>Ochrophyta</taxon>
        <taxon>PX clade</taxon>
        <taxon>Xanthophyceae</taxon>
        <taxon>Tribonematales</taxon>
        <taxon>Tribonemataceae</taxon>
        <taxon>Tribonema</taxon>
    </lineage>
</organism>
<keyword evidence="5" id="KW-0732">Signal</keyword>
<evidence type="ECO:0000256" key="5">
    <source>
        <dbReference type="SAM" id="SignalP"/>
    </source>
</evidence>
<dbReference type="EMBL" id="JAFCMP010000401">
    <property type="protein sequence ID" value="KAG5180244.1"/>
    <property type="molecule type" value="Genomic_DNA"/>
</dbReference>
<comment type="similarity">
    <text evidence="2 3">Belongs to the small heat shock protein (HSP20) family.</text>
</comment>
<name>A0A835YZU5_9STRA</name>
<proteinExistence type="inferred from homology"/>
<dbReference type="OrthoDB" id="205527at2759"/>
<gene>
    <name evidence="7" type="ORF">JKP88DRAFT_223316</name>
</gene>
<dbReference type="CDD" id="cd06464">
    <property type="entry name" value="ACD_sHsps-like"/>
    <property type="match status" value="1"/>
</dbReference>
<dbReference type="Proteomes" id="UP000664859">
    <property type="component" value="Unassembled WGS sequence"/>
</dbReference>
<evidence type="ECO:0000259" key="6">
    <source>
        <dbReference type="PROSITE" id="PS01031"/>
    </source>
</evidence>
<dbReference type="PROSITE" id="PS01031">
    <property type="entry name" value="SHSP"/>
    <property type="match status" value="1"/>
</dbReference>